<comment type="catalytic activity">
    <reaction evidence="13">
        <text>Hydrolyzes the peptide bond -P2-(S-farnesyl or geranylgeranyl)C-P1'-P2'-P3'-COOH where P1' and P2' are amino acids with aliphatic side chains and P3' is any C-terminal residue.</text>
        <dbReference type="EC" id="3.4.24.84"/>
    </reaction>
</comment>
<evidence type="ECO:0000256" key="11">
    <source>
        <dbReference type="ARBA" id="ARBA00023049"/>
    </source>
</evidence>
<evidence type="ECO:0000256" key="19">
    <source>
        <dbReference type="SAM" id="Phobius"/>
    </source>
</evidence>
<evidence type="ECO:0000313" key="22">
    <source>
        <dbReference type="EMBL" id="KAH6893091.1"/>
    </source>
</evidence>
<comment type="caution">
    <text evidence="22">The sequence shown here is derived from an EMBL/GenBank/DDBJ whole genome shotgun (WGS) entry which is preliminary data.</text>
</comment>
<dbReference type="Proteomes" id="UP000777438">
    <property type="component" value="Unassembled WGS sequence"/>
</dbReference>
<dbReference type="Pfam" id="PF09728">
    <property type="entry name" value="Taxilin"/>
    <property type="match status" value="1"/>
</dbReference>
<dbReference type="InterPro" id="IPR027057">
    <property type="entry name" value="CAXX_Prtase_1"/>
</dbReference>
<evidence type="ECO:0000256" key="1">
    <source>
        <dbReference type="ARBA" id="ARBA00004477"/>
    </source>
</evidence>
<evidence type="ECO:0000256" key="5">
    <source>
        <dbReference type="ARBA" id="ARBA00022692"/>
    </source>
</evidence>
<comment type="subcellular location">
    <subcellularLocation>
        <location evidence="1">Endoplasmic reticulum membrane</location>
        <topology evidence="1">Multi-pass membrane protein</topology>
    </subcellularLocation>
</comment>
<dbReference type="InterPro" id="IPR001915">
    <property type="entry name" value="Peptidase_M48"/>
</dbReference>
<feature type="region of interest" description="Disordered" evidence="18">
    <location>
        <begin position="865"/>
        <end position="890"/>
    </location>
</feature>
<feature type="binding site" evidence="17">
    <location>
        <position position="723"/>
    </location>
    <ligand>
        <name>Zn(2+)</name>
        <dbReference type="ChEBI" id="CHEBI:29105"/>
        <note>catalytic</note>
    </ligand>
</feature>
<evidence type="ECO:0000256" key="18">
    <source>
        <dbReference type="SAM" id="MobiDB-lite"/>
    </source>
</evidence>
<feature type="binding site" evidence="17">
    <location>
        <position position="727"/>
    </location>
    <ligand>
        <name>Zn(2+)</name>
        <dbReference type="ChEBI" id="CHEBI:29105"/>
        <note>catalytic</note>
    </ligand>
</feature>
<feature type="transmembrane region" description="Helical" evidence="19">
    <location>
        <begin position="621"/>
        <end position="648"/>
    </location>
</feature>
<dbReference type="FunFam" id="3.30.2010.10:FF:000002">
    <property type="entry name" value="CAAX prenyl protease"/>
    <property type="match status" value="1"/>
</dbReference>
<evidence type="ECO:0000256" key="13">
    <source>
        <dbReference type="ARBA" id="ARBA00044456"/>
    </source>
</evidence>
<keyword evidence="8" id="KW-0256">Endoplasmic reticulum</keyword>
<keyword evidence="5 19" id="KW-0812">Transmembrane</keyword>
<evidence type="ECO:0000256" key="6">
    <source>
        <dbReference type="ARBA" id="ARBA00022723"/>
    </source>
</evidence>
<evidence type="ECO:0000256" key="15">
    <source>
        <dbReference type="ARBA" id="ARBA00083451"/>
    </source>
</evidence>
<feature type="compositionally biased region" description="Polar residues" evidence="18">
    <location>
        <begin position="346"/>
        <end position="355"/>
    </location>
</feature>
<evidence type="ECO:0000259" key="21">
    <source>
        <dbReference type="Pfam" id="PF16491"/>
    </source>
</evidence>
<feature type="active site" evidence="16">
    <location>
        <position position="724"/>
    </location>
</feature>
<feature type="region of interest" description="Disordered" evidence="18">
    <location>
        <begin position="276"/>
        <end position="298"/>
    </location>
</feature>
<dbReference type="Gene3D" id="3.30.2010.10">
    <property type="entry name" value="Metalloproteases ('zincins'), catalytic domain"/>
    <property type="match status" value="1"/>
</dbReference>
<gene>
    <name evidence="22" type="ORF">B0T10DRAFT_527623</name>
</gene>
<accession>A0A9P8W8C7</accession>
<name>A0A9P8W8C7_9HYPO</name>
<evidence type="ECO:0000256" key="2">
    <source>
        <dbReference type="ARBA" id="ARBA00009550"/>
    </source>
</evidence>
<feature type="active site" description="Proton donor" evidence="16">
    <location>
        <position position="806"/>
    </location>
</feature>
<evidence type="ECO:0000259" key="20">
    <source>
        <dbReference type="Pfam" id="PF01435"/>
    </source>
</evidence>
<dbReference type="GO" id="GO:0046872">
    <property type="term" value="F:metal ion binding"/>
    <property type="evidence" value="ECO:0007669"/>
    <property type="project" value="UniProtKB-KW"/>
</dbReference>
<evidence type="ECO:0000313" key="23">
    <source>
        <dbReference type="Proteomes" id="UP000777438"/>
    </source>
</evidence>
<organism evidence="22 23">
    <name type="scientific">Thelonectria olida</name>
    <dbReference type="NCBI Taxonomy" id="1576542"/>
    <lineage>
        <taxon>Eukaryota</taxon>
        <taxon>Fungi</taxon>
        <taxon>Dikarya</taxon>
        <taxon>Ascomycota</taxon>
        <taxon>Pezizomycotina</taxon>
        <taxon>Sordariomycetes</taxon>
        <taxon>Hypocreomycetidae</taxon>
        <taxon>Hypocreales</taxon>
        <taxon>Nectriaceae</taxon>
        <taxon>Thelonectria</taxon>
    </lineage>
</organism>
<dbReference type="EC" id="3.4.24.84" evidence="3"/>
<evidence type="ECO:0000256" key="7">
    <source>
        <dbReference type="ARBA" id="ARBA00022801"/>
    </source>
</evidence>
<feature type="compositionally biased region" description="Acidic residues" evidence="18">
    <location>
        <begin position="357"/>
        <end position="388"/>
    </location>
</feature>
<dbReference type="AlphaFoldDB" id="A0A9P8W8C7"/>
<evidence type="ECO:0000256" key="10">
    <source>
        <dbReference type="ARBA" id="ARBA00022989"/>
    </source>
</evidence>
<keyword evidence="7" id="KW-0378">Hydrolase</keyword>
<keyword evidence="9 17" id="KW-0862">Zinc</keyword>
<dbReference type="GO" id="GO:0019905">
    <property type="term" value="F:syntaxin binding"/>
    <property type="evidence" value="ECO:0007669"/>
    <property type="project" value="InterPro"/>
</dbReference>
<evidence type="ECO:0000256" key="8">
    <source>
        <dbReference type="ARBA" id="ARBA00022824"/>
    </source>
</evidence>
<dbReference type="Pfam" id="PF01435">
    <property type="entry name" value="Peptidase_M48"/>
    <property type="match status" value="1"/>
</dbReference>
<dbReference type="GO" id="GO:0071586">
    <property type="term" value="P:CAAX-box protein processing"/>
    <property type="evidence" value="ECO:0007669"/>
    <property type="project" value="InterPro"/>
</dbReference>
<keyword evidence="10 19" id="KW-1133">Transmembrane helix</keyword>
<feature type="compositionally biased region" description="Basic and acidic residues" evidence="18">
    <location>
        <begin position="868"/>
        <end position="890"/>
    </location>
</feature>
<evidence type="ECO:0000256" key="12">
    <source>
        <dbReference type="ARBA" id="ARBA00023136"/>
    </source>
</evidence>
<sequence>MDSNEASRLLQARISQLEQDAAGEKDQELEIEREVKRANRDLLQQVSKMDNMQKIDHLTKRSSELLADMRRLERENQKNKRRGDNLQKERDTSRTELSKTVGLKEKLEKLCRELQRDNNKMKNENKELQTTQKRNNTAWDEKYAILLAKLEGYQEAKDTPRKQVVDYEIDELFRVRFKSFVEQYELRELHFHSMMRTKELEVQYHMARFEREKKSADAESTKARHLQSQVQAFTKTETELRNQLNVYVDKFKQVEDTLNNSNDLFLSFRKEMEDMSKKGKRLEKENEALKRQKEATSTNIIRMAEERQQWKKKTESAEKKTEKLMSIIQQMQQQGRKVPPGMASAVENTYPNANDNGEGDESDYSEEEGEDDGELSEFDDDDTEDEPPSNDQGAPLPPEKASLLQPRPGFPSPQNRTASSPKTPATMDFLQRLARYLDRPLFPWKRLIMGFSVGQYLFETFLTVRQYGVLKKTKPPVVLSKEVSQEVFDKSQAYGRAKAQFGIIDGLWSQIQNLAFIHFDVLPKLWSWTGDLLLRFAPDRFTGEISHSIAFVLTFLVINQILSLPSSIYNTFVLEEKFGFNKQTPKLFVTDIIKSQLLTFVLAPPILAGFLKIIQKTGNQFFFYLWAFAAGLQVFMITIYPIAILPLFNKLSPLEDGELKTGVEALAASLKFPLHELYVIDGSKRSAHSNAYFFGLPWKKHIVIYDTLIEKSETEEVVAVLAHELGHWKLGHTTNLFGISQAHLFYIFTLFSVFINNTSLYNAFGFFKEHPIIIGFILFSDALSPTDVIIKFLMNVITRKFEFQADAFAKGLGYPEQLARSLLKLQIQNLSTMDADWMYASFHFSHPHLTERLKALGWKGSEGVTEGVPDKSAVEADKEGVAKVTGRDKL</sequence>
<feature type="domain" description="Peptidase M48" evidence="20">
    <location>
        <begin position="653"/>
        <end position="856"/>
    </location>
</feature>
<evidence type="ECO:0000256" key="4">
    <source>
        <dbReference type="ARBA" id="ARBA00022670"/>
    </source>
</evidence>
<dbReference type="Pfam" id="PF16491">
    <property type="entry name" value="Peptidase_M48_N"/>
    <property type="match status" value="1"/>
</dbReference>
<evidence type="ECO:0000256" key="3">
    <source>
        <dbReference type="ARBA" id="ARBA00012336"/>
    </source>
</evidence>
<keyword evidence="6 17" id="KW-0479">Metal-binding</keyword>
<evidence type="ECO:0000256" key="9">
    <source>
        <dbReference type="ARBA" id="ARBA00022833"/>
    </source>
</evidence>
<comment type="similarity">
    <text evidence="14">Belongs to the peptidase M48A family.</text>
</comment>
<comment type="cofactor">
    <cofactor evidence="17">
        <name>Zn(2+)</name>
        <dbReference type="ChEBI" id="CHEBI:29105"/>
    </cofactor>
    <text evidence="17">Binds 1 zinc ion per subunit.</text>
</comment>
<dbReference type="EMBL" id="JAGPYM010000006">
    <property type="protein sequence ID" value="KAH6893091.1"/>
    <property type="molecule type" value="Genomic_DNA"/>
</dbReference>
<keyword evidence="11" id="KW-0482">Metalloprotease</keyword>
<feature type="region of interest" description="Disordered" evidence="18">
    <location>
        <begin position="329"/>
        <end position="424"/>
    </location>
</feature>
<feature type="compositionally biased region" description="Basic and acidic residues" evidence="18">
    <location>
        <begin position="276"/>
        <end position="294"/>
    </location>
</feature>
<dbReference type="InterPro" id="IPR026183">
    <property type="entry name" value="Taxilin_fam"/>
</dbReference>
<evidence type="ECO:0000256" key="16">
    <source>
        <dbReference type="PIRSR" id="PIRSR627057-1"/>
    </source>
</evidence>
<dbReference type="InterPro" id="IPR032456">
    <property type="entry name" value="Peptidase_M48_N"/>
</dbReference>
<dbReference type="CDD" id="cd07343">
    <property type="entry name" value="M48A_Zmpste24p_like"/>
    <property type="match status" value="1"/>
</dbReference>
<keyword evidence="4" id="KW-0645">Protease</keyword>
<feature type="binding site" evidence="17">
    <location>
        <position position="802"/>
    </location>
    <ligand>
        <name>Zn(2+)</name>
        <dbReference type="ChEBI" id="CHEBI:29105"/>
        <note>catalytic</note>
    </ligand>
</feature>
<keyword evidence="12 19" id="KW-0472">Membrane</keyword>
<dbReference type="OrthoDB" id="360839at2759"/>
<reference evidence="22 23" key="1">
    <citation type="journal article" date="2021" name="Nat. Commun.">
        <title>Genetic determinants of endophytism in the Arabidopsis root mycobiome.</title>
        <authorList>
            <person name="Mesny F."/>
            <person name="Miyauchi S."/>
            <person name="Thiergart T."/>
            <person name="Pickel B."/>
            <person name="Atanasova L."/>
            <person name="Karlsson M."/>
            <person name="Huettel B."/>
            <person name="Barry K.W."/>
            <person name="Haridas S."/>
            <person name="Chen C."/>
            <person name="Bauer D."/>
            <person name="Andreopoulos W."/>
            <person name="Pangilinan J."/>
            <person name="LaButti K."/>
            <person name="Riley R."/>
            <person name="Lipzen A."/>
            <person name="Clum A."/>
            <person name="Drula E."/>
            <person name="Henrissat B."/>
            <person name="Kohler A."/>
            <person name="Grigoriev I.V."/>
            <person name="Martin F.M."/>
            <person name="Hacquard S."/>
        </authorList>
    </citation>
    <scope>NUCLEOTIDE SEQUENCE [LARGE SCALE GENOMIC DNA]</scope>
    <source>
        <strain evidence="22 23">MPI-CAGE-CH-0241</strain>
    </source>
</reference>
<dbReference type="GO" id="GO:0004222">
    <property type="term" value="F:metalloendopeptidase activity"/>
    <property type="evidence" value="ECO:0007669"/>
    <property type="project" value="InterPro"/>
</dbReference>
<protein>
    <recommendedName>
        <fullName evidence="3">Ste24 endopeptidase</fullName>
        <ecNumber evidence="3">3.4.24.84</ecNumber>
    </recommendedName>
    <alternativeName>
        <fullName evidence="15">Prenyl protein-specific endoprotease 1</fullName>
    </alternativeName>
</protein>
<comment type="similarity">
    <text evidence="2">Belongs to the taxilin family.</text>
</comment>
<dbReference type="PANTHER" id="PTHR10120">
    <property type="entry name" value="CAAX PRENYL PROTEASE 1"/>
    <property type="match status" value="1"/>
</dbReference>
<feature type="domain" description="CAAX prenyl protease 1 N-terminal" evidence="21">
    <location>
        <begin position="466"/>
        <end position="650"/>
    </location>
</feature>
<evidence type="ECO:0000256" key="14">
    <source>
        <dbReference type="ARBA" id="ARBA00060927"/>
    </source>
</evidence>
<feature type="region of interest" description="Disordered" evidence="18">
    <location>
        <begin position="73"/>
        <end position="99"/>
    </location>
</feature>
<proteinExistence type="inferred from homology"/>
<feature type="transmembrane region" description="Helical" evidence="19">
    <location>
        <begin position="595"/>
        <end position="615"/>
    </location>
</feature>
<feature type="compositionally biased region" description="Polar residues" evidence="18">
    <location>
        <begin position="412"/>
        <end position="423"/>
    </location>
</feature>
<evidence type="ECO:0000256" key="17">
    <source>
        <dbReference type="PIRSR" id="PIRSR627057-2"/>
    </source>
</evidence>
<dbReference type="GO" id="GO:0005789">
    <property type="term" value="C:endoplasmic reticulum membrane"/>
    <property type="evidence" value="ECO:0007669"/>
    <property type="project" value="UniProtKB-SubCell"/>
</dbReference>
<keyword evidence="23" id="KW-1185">Reference proteome</keyword>